<comment type="caution">
    <text evidence="1">The sequence shown here is derived from an EMBL/GenBank/DDBJ whole genome shotgun (WGS) entry which is preliminary data.</text>
</comment>
<dbReference type="EMBL" id="BLXT01003199">
    <property type="protein sequence ID" value="GFO01163.1"/>
    <property type="molecule type" value="Genomic_DNA"/>
</dbReference>
<gene>
    <name evidence="1" type="ORF">PoB_002766800</name>
</gene>
<protein>
    <submittedName>
        <fullName evidence="1">Uncharacterized protein</fullName>
    </submittedName>
</protein>
<keyword evidence="2" id="KW-1185">Reference proteome</keyword>
<sequence length="111" mass="12268">MITGGGGRGSLSNFVTLISRKTRLLPAKRQLVFSCHHTSSSVDRSSDNKMPGQLQLDYEKKKKIAPGPLHELRPVVHNLNIWTVLDKPLGNNCDRSGRDPVTQIITGKKIP</sequence>
<evidence type="ECO:0000313" key="1">
    <source>
        <dbReference type="EMBL" id="GFO01163.1"/>
    </source>
</evidence>
<proteinExistence type="predicted"/>
<dbReference type="Proteomes" id="UP000735302">
    <property type="component" value="Unassembled WGS sequence"/>
</dbReference>
<accession>A0AAV4A1Z4</accession>
<evidence type="ECO:0000313" key="2">
    <source>
        <dbReference type="Proteomes" id="UP000735302"/>
    </source>
</evidence>
<dbReference type="AlphaFoldDB" id="A0AAV4A1Z4"/>
<organism evidence="1 2">
    <name type="scientific">Plakobranchus ocellatus</name>
    <dbReference type="NCBI Taxonomy" id="259542"/>
    <lineage>
        <taxon>Eukaryota</taxon>
        <taxon>Metazoa</taxon>
        <taxon>Spiralia</taxon>
        <taxon>Lophotrochozoa</taxon>
        <taxon>Mollusca</taxon>
        <taxon>Gastropoda</taxon>
        <taxon>Heterobranchia</taxon>
        <taxon>Euthyneura</taxon>
        <taxon>Panpulmonata</taxon>
        <taxon>Sacoglossa</taxon>
        <taxon>Placobranchoidea</taxon>
        <taxon>Plakobranchidae</taxon>
        <taxon>Plakobranchus</taxon>
    </lineage>
</organism>
<name>A0AAV4A1Z4_9GAST</name>
<reference evidence="1 2" key="1">
    <citation type="journal article" date="2021" name="Elife">
        <title>Chloroplast acquisition without the gene transfer in kleptoplastic sea slugs, Plakobranchus ocellatus.</title>
        <authorList>
            <person name="Maeda T."/>
            <person name="Takahashi S."/>
            <person name="Yoshida T."/>
            <person name="Shimamura S."/>
            <person name="Takaki Y."/>
            <person name="Nagai Y."/>
            <person name="Toyoda A."/>
            <person name="Suzuki Y."/>
            <person name="Arimoto A."/>
            <person name="Ishii H."/>
            <person name="Satoh N."/>
            <person name="Nishiyama T."/>
            <person name="Hasebe M."/>
            <person name="Maruyama T."/>
            <person name="Minagawa J."/>
            <person name="Obokata J."/>
            <person name="Shigenobu S."/>
        </authorList>
    </citation>
    <scope>NUCLEOTIDE SEQUENCE [LARGE SCALE GENOMIC DNA]</scope>
</reference>